<dbReference type="Proteomes" id="UP000829476">
    <property type="component" value="Chromosome"/>
</dbReference>
<evidence type="ECO:0000313" key="6">
    <source>
        <dbReference type="Proteomes" id="UP000829476"/>
    </source>
</evidence>
<proteinExistence type="predicted"/>
<dbReference type="Gene3D" id="1.10.490.10">
    <property type="entry name" value="Globins"/>
    <property type="match status" value="1"/>
</dbReference>
<gene>
    <name evidence="5" type="ORF">MQE36_15000</name>
</gene>
<keyword evidence="6" id="KW-1185">Reference proteome</keyword>
<keyword evidence="2" id="KW-0349">Heme</keyword>
<organism evidence="5 6">
    <name type="scientific">Zhouia spongiae</name>
    <dbReference type="NCBI Taxonomy" id="2202721"/>
    <lineage>
        <taxon>Bacteria</taxon>
        <taxon>Pseudomonadati</taxon>
        <taxon>Bacteroidota</taxon>
        <taxon>Flavobacteriia</taxon>
        <taxon>Flavobacteriales</taxon>
        <taxon>Flavobacteriaceae</taxon>
        <taxon>Zhouia</taxon>
    </lineage>
</organism>
<evidence type="ECO:0000256" key="1">
    <source>
        <dbReference type="ARBA" id="ARBA00022448"/>
    </source>
</evidence>
<dbReference type="CDD" id="cd08916">
    <property type="entry name" value="TrHb3_P"/>
    <property type="match status" value="1"/>
</dbReference>
<keyword evidence="3" id="KW-0479">Metal-binding</keyword>
<reference evidence="5 6" key="1">
    <citation type="journal article" date="2018" name="Int. J. Syst. Evol. Microbiol.">
        <title>Zhouia spongiae sp. nov., isolated from a marine sponge.</title>
        <authorList>
            <person name="Zhuang L."/>
            <person name="Lin B."/>
            <person name="Qin F."/>
            <person name="Luo L."/>
        </authorList>
    </citation>
    <scope>NUCLEOTIDE SEQUENCE [LARGE SCALE GENOMIC DNA]</scope>
    <source>
        <strain evidence="5 6">HN-Y44</strain>
    </source>
</reference>
<keyword evidence="1" id="KW-0813">Transport</keyword>
<evidence type="ECO:0000256" key="3">
    <source>
        <dbReference type="ARBA" id="ARBA00022723"/>
    </source>
</evidence>
<dbReference type="EMBL" id="CP094326">
    <property type="protein sequence ID" value="UNZ00506.1"/>
    <property type="molecule type" value="Genomic_DNA"/>
</dbReference>
<protein>
    <submittedName>
        <fullName evidence="5">Group III truncated hemoglobin</fullName>
    </submittedName>
</protein>
<dbReference type="RefSeq" id="WP_242938864.1">
    <property type="nucleotide sequence ID" value="NZ_CP094326.1"/>
</dbReference>
<dbReference type="InterPro" id="IPR012292">
    <property type="entry name" value="Globin/Proto"/>
</dbReference>
<accession>A0ABY3YRN2</accession>
<evidence type="ECO:0000313" key="5">
    <source>
        <dbReference type="EMBL" id="UNZ00506.1"/>
    </source>
</evidence>
<evidence type="ECO:0000256" key="2">
    <source>
        <dbReference type="ARBA" id="ARBA00022617"/>
    </source>
</evidence>
<dbReference type="Pfam" id="PF01152">
    <property type="entry name" value="Bac_globin"/>
    <property type="match status" value="1"/>
</dbReference>
<keyword evidence="4" id="KW-0408">Iron</keyword>
<dbReference type="InterPro" id="IPR001486">
    <property type="entry name" value="Hemoglobin_trunc"/>
</dbReference>
<dbReference type="SUPFAM" id="SSF46458">
    <property type="entry name" value="Globin-like"/>
    <property type="match status" value="1"/>
</dbReference>
<sequence length="129" mass="15593">MLKDISGIEDIKLLVNSFYENVRKNELLSPIFNNIIKDAWDTHLEKMYSFWQTVLLDEHTYYGSPFMPHAELPVDKHHFDTWLELFRKTIDTHFQGEKAEEAKWRAEKMAQMFYFKIDHHRKNTSKPLF</sequence>
<evidence type="ECO:0000256" key="4">
    <source>
        <dbReference type="ARBA" id="ARBA00023004"/>
    </source>
</evidence>
<dbReference type="InterPro" id="IPR009050">
    <property type="entry name" value="Globin-like_sf"/>
</dbReference>
<name>A0ABY3YRN2_9FLAO</name>